<reference evidence="3" key="1">
    <citation type="submission" date="2016-02" db="EMBL/GenBank/DDBJ databases">
        <authorList>
            <person name="Schultz-Johansen M."/>
            <person name="Glaring M.A."/>
            <person name="Bech P.K."/>
            <person name="Stougaard P."/>
        </authorList>
    </citation>
    <scope>NUCLEOTIDE SEQUENCE [LARGE SCALE GENOMIC DNA]</scope>
    <source>
        <strain evidence="3">S66</strain>
    </source>
</reference>
<sequence length="250" mass="28694">MRTSLITLLLSCLLCSTPVLAVVSDNIRIHSEILSYDLQYRIYRPANVSPEIQLPVVYVTDGEWYLHELDMPKVLDKLINKGAIHPLQVVFVDSRNPDDLTQNRRNQQFMCNKDYVLFFVNELIPKIETQDNKNTAQRLIVGLSFGGINAACFGLMLPDVFPNIAMLSPFGNEKVSVISDLYRKQDKLALKLFLSVGKINDSASSVRKFKQVLLNKNYDLTYKEVNFGHEWDNWRSVMNEMLLTFFALPK</sequence>
<evidence type="ECO:0000313" key="3">
    <source>
        <dbReference type="Proteomes" id="UP000070299"/>
    </source>
</evidence>
<comment type="caution">
    <text evidence="2">The sequence shown here is derived from an EMBL/GenBank/DDBJ whole genome shotgun (WGS) entry which is preliminary data.</text>
</comment>
<dbReference type="Pfam" id="PF00756">
    <property type="entry name" value="Esterase"/>
    <property type="match status" value="1"/>
</dbReference>
<dbReference type="InterPro" id="IPR029058">
    <property type="entry name" value="AB_hydrolase_fold"/>
</dbReference>
<dbReference type="EMBL" id="LSNE01000003">
    <property type="protein sequence ID" value="KXI30358.1"/>
    <property type="molecule type" value="Genomic_DNA"/>
</dbReference>
<evidence type="ECO:0008006" key="4">
    <source>
        <dbReference type="Google" id="ProtNLM"/>
    </source>
</evidence>
<gene>
    <name evidence="2" type="ORF">AX660_10315</name>
</gene>
<dbReference type="PANTHER" id="PTHR48098">
    <property type="entry name" value="ENTEROCHELIN ESTERASE-RELATED"/>
    <property type="match status" value="1"/>
</dbReference>
<feature type="signal peptide" evidence="1">
    <location>
        <begin position="1"/>
        <end position="21"/>
    </location>
</feature>
<proteinExistence type="predicted"/>
<feature type="chain" id="PRO_5007469431" description="Esterase" evidence="1">
    <location>
        <begin position="22"/>
        <end position="250"/>
    </location>
</feature>
<dbReference type="RefSeq" id="WP_068374650.1">
    <property type="nucleotide sequence ID" value="NZ_LSNE01000003.1"/>
</dbReference>
<keyword evidence="1" id="KW-0732">Signal</keyword>
<name>A0A136A531_9ALTE</name>
<protein>
    <recommendedName>
        <fullName evidence="4">Esterase</fullName>
    </recommendedName>
</protein>
<dbReference type="Gene3D" id="3.40.50.1820">
    <property type="entry name" value="alpha/beta hydrolase"/>
    <property type="match status" value="1"/>
</dbReference>
<keyword evidence="3" id="KW-1185">Reference proteome</keyword>
<dbReference type="InterPro" id="IPR050583">
    <property type="entry name" value="Mycobacterial_A85_antigen"/>
</dbReference>
<organism evidence="2 3">
    <name type="scientific">Paraglaciecola hydrolytica</name>
    <dbReference type="NCBI Taxonomy" id="1799789"/>
    <lineage>
        <taxon>Bacteria</taxon>
        <taxon>Pseudomonadati</taxon>
        <taxon>Pseudomonadota</taxon>
        <taxon>Gammaproteobacteria</taxon>
        <taxon>Alteromonadales</taxon>
        <taxon>Alteromonadaceae</taxon>
        <taxon>Paraglaciecola</taxon>
    </lineage>
</organism>
<dbReference type="OrthoDB" id="9803578at2"/>
<dbReference type="SUPFAM" id="SSF53474">
    <property type="entry name" value="alpha/beta-Hydrolases"/>
    <property type="match status" value="1"/>
</dbReference>
<evidence type="ECO:0000256" key="1">
    <source>
        <dbReference type="SAM" id="SignalP"/>
    </source>
</evidence>
<dbReference type="STRING" id="1799789.AX660_10315"/>
<evidence type="ECO:0000313" key="2">
    <source>
        <dbReference type="EMBL" id="KXI30358.1"/>
    </source>
</evidence>
<dbReference type="PANTHER" id="PTHR48098:SF6">
    <property type="entry name" value="FERRI-BACILLIBACTIN ESTERASE BESA"/>
    <property type="match status" value="1"/>
</dbReference>
<accession>A0A136A531</accession>
<dbReference type="Proteomes" id="UP000070299">
    <property type="component" value="Unassembled WGS sequence"/>
</dbReference>
<dbReference type="InterPro" id="IPR000801">
    <property type="entry name" value="Esterase-like"/>
</dbReference>
<dbReference type="AlphaFoldDB" id="A0A136A531"/>